<evidence type="ECO:0000313" key="1">
    <source>
        <dbReference type="EMBL" id="KAH7981165.1"/>
    </source>
</evidence>
<gene>
    <name evidence="1" type="ORF">HPB49_022160</name>
</gene>
<protein>
    <submittedName>
        <fullName evidence="1">Uncharacterized protein</fullName>
    </submittedName>
</protein>
<comment type="caution">
    <text evidence="1">The sequence shown here is derived from an EMBL/GenBank/DDBJ whole genome shotgun (WGS) entry which is preliminary data.</text>
</comment>
<organism evidence="1 2">
    <name type="scientific">Dermacentor silvarum</name>
    <name type="common">Tick</name>
    <dbReference type="NCBI Taxonomy" id="543639"/>
    <lineage>
        <taxon>Eukaryota</taxon>
        <taxon>Metazoa</taxon>
        <taxon>Ecdysozoa</taxon>
        <taxon>Arthropoda</taxon>
        <taxon>Chelicerata</taxon>
        <taxon>Arachnida</taxon>
        <taxon>Acari</taxon>
        <taxon>Parasitiformes</taxon>
        <taxon>Ixodida</taxon>
        <taxon>Ixodoidea</taxon>
        <taxon>Ixodidae</taxon>
        <taxon>Rhipicephalinae</taxon>
        <taxon>Dermacentor</taxon>
    </lineage>
</organism>
<keyword evidence="2" id="KW-1185">Reference proteome</keyword>
<proteinExistence type="predicted"/>
<accession>A0ACB8E334</accession>
<name>A0ACB8E334_DERSI</name>
<reference evidence="1" key="1">
    <citation type="submission" date="2020-05" db="EMBL/GenBank/DDBJ databases">
        <title>Large-scale comparative analyses of tick genomes elucidate their genetic diversity and vector capacities.</title>
        <authorList>
            <person name="Jia N."/>
            <person name="Wang J."/>
            <person name="Shi W."/>
            <person name="Du L."/>
            <person name="Sun Y."/>
            <person name="Zhan W."/>
            <person name="Jiang J."/>
            <person name="Wang Q."/>
            <person name="Zhang B."/>
            <person name="Ji P."/>
            <person name="Sakyi L.B."/>
            <person name="Cui X."/>
            <person name="Yuan T."/>
            <person name="Jiang B."/>
            <person name="Yang W."/>
            <person name="Lam T.T.-Y."/>
            <person name="Chang Q."/>
            <person name="Ding S."/>
            <person name="Wang X."/>
            <person name="Zhu J."/>
            <person name="Ruan X."/>
            <person name="Zhao L."/>
            <person name="Wei J."/>
            <person name="Que T."/>
            <person name="Du C."/>
            <person name="Cheng J."/>
            <person name="Dai P."/>
            <person name="Han X."/>
            <person name="Huang E."/>
            <person name="Gao Y."/>
            <person name="Liu J."/>
            <person name="Shao H."/>
            <person name="Ye R."/>
            <person name="Li L."/>
            <person name="Wei W."/>
            <person name="Wang X."/>
            <person name="Wang C."/>
            <person name="Yang T."/>
            <person name="Huo Q."/>
            <person name="Li W."/>
            <person name="Guo W."/>
            <person name="Chen H."/>
            <person name="Zhou L."/>
            <person name="Ni X."/>
            <person name="Tian J."/>
            <person name="Zhou Y."/>
            <person name="Sheng Y."/>
            <person name="Liu T."/>
            <person name="Pan Y."/>
            <person name="Xia L."/>
            <person name="Li J."/>
            <person name="Zhao F."/>
            <person name="Cao W."/>
        </authorList>
    </citation>
    <scope>NUCLEOTIDE SEQUENCE</scope>
    <source>
        <strain evidence="1">Dsil-2018</strain>
    </source>
</reference>
<dbReference type="Proteomes" id="UP000821865">
    <property type="component" value="Chromosome 1"/>
</dbReference>
<evidence type="ECO:0000313" key="2">
    <source>
        <dbReference type="Proteomes" id="UP000821865"/>
    </source>
</evidence>
<sequence>MERVKPRCDDKEDNEEEEHVLRWQHTYAATVRAPLTAHSEVLVAKLQEPWFCTREDAASKAEMPFVPNLAFWQPTPCEEKYKPASPHCLLKTKRDILDIYAQPVLTSLHSLRWWLLPVPAQASYGLPGRAPTRKAHDHHRRTTLVRPEPERRRHALHEPTGDVARTGLEVVGAQHMGGAQSRPVADDRETFPQSALARGRPEGPDAYNDFLLHEMLRATVCDEVEACLGAYSSLELRKVVV</sequence>
<dbReference type="EMBL" id="CM023470">
    <property type="protein sequence ID" value="KAH7981165.1"/>
    <property type="molecule type" value="Genomic_DNA"/>
</dbReference>